<dbReference type="PANTHER" id="PTHR43671">
    <property type="entry name" value="SERINE/THREONINE-PROTEIN KINASE NEK"/>
    <property type="match status" value="1"/>
</dbReference>
<dbReference type="InterPro" id="IPR011009">
    <property type="entry name" value="Kinase-like_dom_sf"/>
</dbReference>
<dbReference type="PROSITE" id="PS00107">
    <property type="entry name" value="PROTEIN_KINASE_ATP"/>
    <property type="match status" value="1"/>
</dbReference>
<dbReference type="EC" id="2.7.11.1" evidence="2"/>
<comment type="catalytic activity">
    <reaction evidence="8">
        <text>L-threonyl-[protein] + ATP = O-phospho-L-threonyl-[protein] + ADP + H(+)</text>
        <dbReference type="Rhea" id="RHEA:46608"/>
        <dbReference type="Rhea" id="RHEA-COMP:11060"/>
        <dbReference type="Rhea" id="RHEA-COMP:11605"/>
        <dbReference type="ChEBI" id="CHEBI:15378"/>
        <dbReference type="ChEBI" id="CHEBI:30013"/>
        <dbReference type="ChEBI" id="CHEBI:30616"/>
        <dbReference type="ChEBI" id="CHEBI:61977"/>
        <dbReference type="ChEBI" id="CHEBI:456216"/>
        <dbReference type="EC" id="2.7.11.1"/>
    </reaction>
</comment>
<keyword evidence="4" id="KW-0808">Transferase</keyword>
<evidence type="ECO:0000256" key="8">
    <source>
        <dbReference type="ARBA" id="ARBA00047899"/>
    </source>
</evidence>
<evidence type="ECO:0000313" key="13">
    <source>
        <dbReference type="EnsemblPlants" id="LPERR03G22270.1"/>
    </source>
</evidence>
<dbReference type="SMART" id="SM00220">
    <property type="entry name" value="S_TKc"/>
    <property type="match status" value="1"/>
</dbReference>
<organism evidence="13 14">
    <name type="scientific">Leersia perrieri</name>
    <dbReference type="NCBI Taxonomy" id="77586"/>
    <lineage>
        <taxon>Eukaryota</taxon>
        <taxon>Viridiplantae</taxon>
        <taxon>Streptophyta</taxon>
        <taxon>Embryophyta</taxon>
        <taxon>Tracheophyta</taxon>
        <taxon>Spermatophyta</taxon>
        <taxon>Magnoliopsida</taxon>
        <taxon>Liliopsida</taxon>
        <taxon>Poales</taxon>
        <taxon>Poaceae</taxon>
        <taxon>BOP clade</taxon>
        <taxon>Oryzoideae</taxon>
        <taxon>Oryzeae</taxon>
        <taxon>Oryzinae</taxon>
        <taxon>Leersia</taxon>
    </lineage>
</organism>
<dbReference type="GO" id="GO:0004674">
    <property type="term" value="F:protein serine/threonine kinase activity"/>
    <property type="evidence" value="ECO:0007669"/>
    <property type="project" value="UniProtKB-KW"/>
</dbReference>
<dbReference type="SUPFAM" id="SSF56112">
    <property type="entry name" value="Protein kinase-like (PK-like)"/>
    <property type="match status" value="1"/>
</dbReference>
<reference evidence="14" key="2">
    <citation type="submission" date="2013-12" db="EMBL/GenBank/DDBJ databases">
        <authorList>
            <person name="Yu Y."/>
            <person name="Lee S."/>
            <person name="de Baynast K."/>
            <person name="Wissotski M."/>
            <person name="Liu L."/>
            <person name="Talag J."/>
            <person name="Goicoechea J."/>
            <person name="Angelova A."/>
            <person name="Jetty R."/>
            <person name="Kudrna D."/>
            <person name="Golser W."/>
            <person name="Rivera L."/>
            <person name="Zhang J."/>
            <person name="Wing R."/>
        </authorList>
    </citation>
    <scope>NUCLEOTIDE SEQUENCE</scope>
</reference>
<name>A0A0D9VWM5_9ORYZ</name>
<reference evidence="13" key="3">
    <citation type="submission" date="2015-04" db="UniProtKB">
        <authorList>
            <consortium name="EnsemblPlants"/>
        </authorList>
    </citation>
    <scope>IDENTIFICATION</scope>
</reference>
<dbReference type="InterPro" id="IPR008271">
    <property type="entry name" value="Ser/Thr_kinase_AS"/>
</dbReference>
<dbReference type="GO" id="GO:0005524">
    <property type="term" value="F:ATP binding"/>
    <property type="evidence" value="ECO:0007669"/>
    <property type="project" value="UniProtKB-UniRule"/>
</dbReference>
<dbReference type="InterPro" id="IPR050660">
    <property type="entry name" value="NEK_Ser/Thr_kinase"/>
</dbReference>
<proteinExistence type="inferred from homology"/>
<dbReference type="PANTHER" id="PTHR43671:SF66">
    <property type="entry name" value="SERINE_THREONINE-PROTEIN KINASE NEK2"/>
    <property type="match status" value="1"/>
</dbReference>
<reference evidence="13 14" key="1">
    <citation type="submission" date="2012-08" db="EMBL/GenBank/DDBJ databases">
        <title>Oryza genome evolution.</title>
        <authorList>
            <person name="Wing R.A."/>
        </authorList>
    </citation>
    <scope>NUCLEOTIDE SEQUENCE</scope>
</reference>
<accession>A0A0D9VWM5</accession>
<dbReference type="Proteomes" id="UP000032180">
    <property type="component" value="Chromosome 3"/>
</dbReference>
<dbReference type="Gene3D" id="3.30.200.20">
    <property type="entry name" value="Phosphorylase Kinase, domain 1"/>
    <property type="match status" value="1"/>
</dbReference>
<evidence type="ECO:0000256" key="11">
    <source>
        <dbReference type="SAM" id="MobiDB-lite"/>
    </source>
</evidence>
<evidence type="ECO:0000256" key="6">
    <source>
        <dbReference type="ARBA" id="ARBA00022777"/>
    </source>
</evidence>
<dbReference type="eggNOG" id="KOG0589">
    <property type="taxonomic scope" value="Eukaryota"/>
</dbReference>
<feature type="compositionally biased region" description="Basic and acidic residues" evidence="11">
    <location>
        <begin position="517"/>
        <end position="530"/>
    </location>
</feature>
<evidence type="ECO:0000313" key="14">
    <source>
        <dbReference type="Proteomes" id="UP000032180"/>
    </source>
</evidence>
<keyword evidence="3" id="KW-0723">Serine/threonine-protein kinase</keyword>
<evidence type="ECO:0000256" key="9">
    <source>
        <dbReference type="ARBA" id="ARBA00048679"/>
    </source>
</evidence>
<keyword evidence="5 10" id="KW-0547">Nucleotide-binding</keyword>
<evidence type="ECO:0000256" key="4">
    <source>
        <dbReference type="ARBA" id="ARBA00022679"/>
    </source>
</evidence>
<evidence type="ECO:0000256" key="3">
    <source>
        <dbReference type="ARBA" id="ARBA00022527"/>
    </source>
</evidence>
<evidence type="ECO:0000256" key="10">
    <source>
        <dbReference type="PROSITE-ProRule" id="PRU10141"/>
    </source>
</evidence>
<dbReference type="Gramene" id="LPERR03G22270.1">
    <property type="protein sequence ID" value="LPERR03G22270.1"/>
    <property type="gene ID" value="LPERR03G22270"/>
</dbReference>
<feature type="binding site" evidence="10">
    <location>
        <position position="33"/>
    </location>
    <ligand>
        <name>ATP</name>
        <dbReference type="ChEBI" id="CHEBI:30616"/>
    </ligand>
</feature>
<dbReference type="InterPro" id="IPR000719">
    <property type="entry name" value="Prot_kinase_dom"/>
</dbReference>
<evidence type="ECO:0000256" key="7">
    <source>
        <dbReference type="ARBA" id="ARBA00022840"/>
    </source>
</evidence>
<dbReference type="PROSITE" id="PS00108">
    <property type="entry name" value="PROTEIN_KINASE_ST"/>
    <property type="match status" value="1"/>
</dbReference>
<evidence type="ECO:0000256" key="1">
    <source>
        <dbReference type="ARBA" id="ARBA00010886"/>
    </source>
</evidence>
<dbReference type="HOGENOM" id="CLU_000288_128_3_1"/>
<keyword evidence="14" id="KW-1185">Reference proteome</keyword>
<dbReference type="CDD" id="cd08215">
    <property type="entry name" value="STKc_Nek"/>
    <property type="match status" value="1"/>
</dbReference>
<keyword evidence="6" id="KW-0418">Kinase</keyword>
<feature type="domain" description="Protein kinase" evidence="12">
    <location>
        <begin position="4"/>
        <end position="258"/>
    </location>
</feature>
<comment type="catalytic activity">
    <reaction evidence="9">
        <text>L-seryl-[protein] + ATP = O-phospho-L-seryl-[protein] + ADP + H(+)</text>
        <dbReference type="Rhea" id="RHEA:17989"/>
        <dbReference type="Rhea" id="RHEA-COMP:9863"/>
        <dbReference type="Rhea" id="RHEA-COMP:11604"/>
        <dbReference type="ChEBI" id="CHEBI:15378"/>
        <dbReference type="ChEBI" id="CHEBI:29999"/>
        <dbReference type="ChEBI" id="CHEBI:30616"/>
        <dbReference type="ChEBI" id="CHEBI:83421"/>
        <dbReference type="ChEBI" id="CHEBI:456216"/>
        <dbReference type="EC" id="2.7.11.1"/>
    </reaction>
</comment>
<dbReference type="AlphaFoldDB" id="A0A0D9VWM5"/>
<sequence length="585" mass="65861">MEQYEVLEQIGKGAFGSALLVRHKVEKKKYVLKKIRLARQTDRTRRSAHQEMQLIATVRNPFIVEYKDSWVEKGCYVCIIIGYCEGGDMAEAIKRVNGAYFSEEKLCKWLVQLLMALDYLHANHILHRDVKCSNIFLTRDQGIRLGDFGLAKILTSDDLACSVVGTPSYMCPELLADIPYGTKSDIWSLGCCIYEMTALRPAFKAFDMQALINKITKSIVSPLPTKYSGAFRGLIKSMLRKSPEHRPSAAELLKHPHLQPYVLQVHLKSSPARSMIPSHQSPIDKVKKMTFPTEPMSRSKVRRSSLGNERIVNYSKPSPEREFISSIQRIKDYTTTCSVKDVSIDGSLVEDVSTKTLTTRTSSIVKTPKSTPTKTITILQLEPPKASYNRVNQSELLSRTPVNRSTRVARRASLPFLTFETPKRNIDILDQLESPDVSVNSPRIDRMAEFPLASSEEPLFSIQKRSSINDSYNTPAQFIDEPIPKDKCMVEAFHIDGENGSDSPGHIATAASSHGSSDSRQRRFDTSSHQQRAEALEGLLEFSAQLLQQERYEELGVLLKPFGPEKVSPRETAIWLTKSFKETGL</sequence>
<dbReference type="FunFam" id="3.30.200.20:FF:000108">
    <property type="entry name" value="Serine/threonine-protein kinase Nek2"/>
    <property type="match status" value="1"/>
</dbReference>
<evidence type="ECO:0000259" key="12">
    <source>
        <dbReference type="PROSITE" id="PS50011"/>
    </source>
</evidence>
<dbReference type="PROSITE" id="PS50011">
    <property type="entry name" value="PROTEIN_KINASE_DOM"/>
    <property type="match status" value="1"/>
</dbReference>
<feature type="region of interest" description="Disordered" evidence="11">
    <location>
        <begin position="496"/>
        <end position="530"/>
    </location>
</feature>
<evidence type="ECO:0000256" key="2">
    <source>
        <dbReference type="ARBA" id="ARBA00012513"/>
    </source>
</evidence>
<dbReference type="STRING" id="77586.A0A0D9VWM5"/>
<protein>
    <recommendedName>
        <fullName evidence="2">non-specific serine/threonine protein kinase</fullName>
        <ecNumber evidence="2">2.7.11.1</ecNumber>
    </recommendedName>
</protein>
<dbReference type="FunFam" id="1.10.510.10:FF:001795">
    <property type="entry name" value="Serine/threonine-protein kinase Nek1"/>
    <property type="match status" value="1"/>
</dbReference>
<evidence type="ECO:0000256" key="5">
    <source>
        <dbReference type="ARBA" id="ARBA00022741"/>
    </source>
</evidence>
<dbReference type="InterPro" id="IPR017441">
    <property type="entry name" value="Protein_kinase_ATP_BS"/>
</dbReference>
<comment type="similarity">
    <text evidence="1">Belongs to the protein kinase superfamily. NEK Ser/Thr protein kinase family. NIMA subfamily.</text>
</comment>
<dbReference type="Pfam" id="PF00069">
    <property type="entry name" value="Pkinase"/>
    <property type="match status" value="1"/>
</dbReference>
<dbReference type="Gene3D" id="1.10.510.10">
    <property type="entry name" value="Transferase(Phosphotransferase) domain 1"/>
    <property type="match status" value="1"/>
</dbReference>
<dbReference type="EnsemblPlants" id="LPERR03G22270.1">
    <property type="protein sequence ID" value="LPERR03G22270.1"/>
    <property type="gene ID" value="LPERR03G22270"/>
</dbReference>
<keyword evidence="7 10" id="KW-0067">ATP-binding</keyword>